<protein>
    <recommendedName>
        <fullName evidence="5">Prophage protein</fullName>
    </recommendedName>
</protein>
<evidence type="ECO:0008006" key="5">
    <source>
        <dbReference type="Google" id="ProtNLM"/>
    </source>
</evidence>
<proteinExistence type="predicted"/>
<sequence length="75" mass="8506">MHKIPFDVLIHSENALIRAKEMEALLLKLMEVPENGDESYPMMFSAVHTLLTPVINELNTVMAIHENNKAHHTGE</sequence>
<dbReference type="EMBL" id="UFYN01000002">
    <property type="protein sequence ID" value="STD46167.1"/>
    <property type="molecule type" value="Genomic_DNA"/>
</dbReference>
<evidence type="ECO:0000313" key="3">
    <source>
        <dbReference type="Proteomes" id="UP000254219"/>
    </source>
</evidence>
<evidence type="ECO:0000313" key="2">
    <source>
        <dbReference type="EMBL" id="STD46167.1"/>
    </source>
</evidence>
<dbReference type="Proteomes" id="UP000594864">
    <property type="component" value="Chromosome"/>
</dbReference>
<evidence type="ECO:0000313" key="1">
    <source>
        <dbReference type="EMBL" id="QPR06000.1"/>
    </source>
</evidence>
<reference evidence="2 3" key="1">
    <citation type="submission" date="2018-06" db="EMBL/GenBank/DDBJ databases">
        <authorList>
            <consortium name="Pathogen Informatics"/>
            <person name="Doyle S."/>
        </authorList>
    </citation>
    <scope>NUCLEOTIDE SEQUENCE [LARGE SCALE GENOMIC DNA]</scope>
    <source>
        <strain evidence="2 3">NCTC11181</strain>
    </source>
</reference>
<accession>A0A1L4IWW7</accession>
<reference evidence="1 4" key="2">
    <citation type="submission" date="2020-12" db="EMBL/GenBank/DDBJ databases">
        <title>FDA dAtabase for Regulatory Grade micrObial Sequences (FDA-ARGOS): Supporting development and validation of Infectious Disease Dx tests.</title>
        <authorList>
            <person name="Sproer C."/>
            <person name="Gronow S."/>
            <person name="Severitt S."/>
            <person name="Schroder I."/>
            <person name="Tallon L."/>
            <person name="Sadzewicz L."/>
            <person name="Zhao X."/>
            <person name="Boylan J."/>
            <person name="Ott S."/>
            <person name="Bowen H."/>
            <person name="Vavikolanu K."/>
            <person name="Mehta A."/>
            <person name="Aluvathingal J."/>
            <person name="Nadendla S."/>
            <person name="Lowell S."/>
            <person name="Myers T."/>
            <person name="Yan Y."/>
            <person name="Sichtig H."/>
        </authorList>
    </citation>
    <scope>NUCLEOTIDE SEQUENCE [LARGE SCALE GENOMIC DNA]</scope>
    <source>
        <strain evidence="1 4">FDAARGOS_945</strain>
    </source>
</reference>
<name>A0A1L4IWW7_ECOLX</name>
<dbReference type="EMBL" id="CP065611">
    <property type="protein sequence ID" value="QPR06000.1"/>
    <property type="molecule type" value="Genomic_DNA"/>
</dbReference>
<organism evidence="1 4">
    <name type="scientific">Escherichia coli</name>
    <dbReference type="NCBI Taxonomy" id="562"/>
    <lineage>
        <taxon>Bacteria</taxon>
        <taxon>Pseudomonadati</taxon>
        <taxon>Pseudomonadota</taxon>
        <taxon>Gammaproteobacteria</taxon>
        <taxon>Enterobacterales</taxon>
        <taxon>Enterobacteriaceae</taxon>
        <taxon>Escherichia</taxon>
    </lineage>
</organism>
<dbReference type="Proteomes" id="UP000254219">
    <property type="component" value="Unassembled WGS sequence"/>
</dbReference>
<gene>
    <name evidence="1" type="ORF">I6H02_06225</name>
    <name evidence="2" type="ORF">NCTC11181_03927</name>
</gene>
<dbReference type="RefSeq" id="WP_000549000.1">
    <property type="nucleotide sequence ID" value="NZ_BFWZ01000008.1"/>
</dbReference>
<evidence type="ECO:0000313" key="4">
    <source>
        <dbReference type="Proteomes" id="UP000594864"/>
    </source>
</evidence>
<dbReference type="AlphaFoldDB" id="A0A1L4IWW7"/>